<dbReference type="Proteomes" id="UP000238937">
    <property type="component" value="Unassembled WGS sequence"/>
</dbReference>
<dbReference type="CDD" id="cd00200">
    <property type="entry name" value="WD40"/>
    <property type="match status" value="2"/>
</dbReference>
<sequence>MSSLKADPAQLHRIKQARINRGWTIDNPQWLIEASKILEPDRDWDKEVKFETSIGSWKRFLQGEAIKSQTFKAFCQVLGLDWQEIIAKTEPISIANCDWGEAPDTSMFVSRDVEITTLDRWIVTEGVRLVTVLGIGGIGKTSLVTKLAQDIAGEFKYVIWRSLREAPPVEKIIADCIKLFSQHQAIDLPPTLGEKITALIDRLRTNRCLIVLDNAEAILQGGTLTGNYQPQASGYGELFRRLGESAHQSCVVVTSREQLREVRRLEGEASPVKVMQLVGLQQAATILHRKGVFGTDLEIEWLISRYHGNPLALEIVAATIKNIFNNRIADFAKVPIVFGEIEDLLSAQFDRLSELERSVIYWLAIHREPVTPQDLAADIFDSSIVNIVAALDSLIDRSLIYAIDCGFTLQNVVMEYVTVRFIDRIWQELDTHEFELFRTHAIIRATAKDYIRETQQRLLLIPTLDRLTKFQTTATIESKFRSLINYFRQQQLDDRSFKNSTNTTKIGYAIGNIINLLLGLKIDLTGYNFSYLPICQAYLQGVDLPLVNFAYCHLDRTVFSQSLGSVFTVAFSPDRQYLATGGMDGQIRIWKVSDGQQILAWQAHGDWIRNVTFSPDGKLIASSSNDATVRIWDWERVECLHILRGHTDWVWSARFVVWKKLIFVVSVSSDRTGKVWNLNIGKCVFTFYEPEEVIWSVAFSNNGYTLASSSAKSIKLWNIWTKRCVKIIAEDAERIRALAFSPDGQTLVGSNDRAIKVWNVDSGDCVEEIEPAENSSIWSLMYSPDGQQLISAGTDKFQIWDVNNWEPVTTVSELQGRIRSIAYSPDRSTIAIGSDEQLVRILDAKTGRCLKTLAGVSNRIWAIALSSKLASGEVYLASGSDDARLRIWNAKTGELLQTKSGHTGRIRSLSFSPSGKLLASASHDRTIKIWDVASGTCLKTWRGHTDWVWTVTFCQDERTIISAADDRTILIWDTQTNQSQLLHNTQVEWIWAIAPHPRLPTIAIAGTSQQIELWNIQTKTIETILTGHQHRVRSIVFNTTGDRLASSSDDCLIKLWDIDRCQSTSTLVGHTQTIRSVTFIPAATTRPEMLVSASDDLTLRLWDTNTGDCLGILTGHQRRIWSVCYSREFGTLYSCSEDETIKYWDVDTLTCTHTLTLPKPYRDMNIAGTSGLSIATQSTLMTLGAVKSISSRSTVLH</sequence>
<dbReference type="InterPro" id="IPR015943">
    <property type="entry name" value="WD40/YVTN_repeat-like_dom_sf"/>
</dbReference>
<protein>
    <submittedName>
        <fullName evidence="6">Uncharacterized protein</fullName>
    </submittedName>
</protein>
<dbReference type="RefSeq" id="WP_106301935.1">
    <property type="nucleotide sequence ID" value="NZ_PVWO01000058.1"/>
</dbReference>
<proteinExistence type="predicted"/>
<dbReference type="InterPro" id="IPR036322">
    <property type="entry name" value="WD40_repeat_dom_sf"/>
</dbReference>
<dbReference type="InterPro" id="IPR020472">
    <property type="entry name" value="WD40_PAC1"/>
</dbReference>
<dbReference type="InterPro" id="IPR050505">
    <property type="entry name" value="WDR55/POC1"/>
</dbReference>
<feature type="repeat" description="WD" evidence="3">
    <location>
        <begin position="875"/>
        <end position="898"/>
    </location>
</feature>
<dbReference type="Pfam" id="PF12894">
    <property type="entry name" value="ANAPC4_WD40"/>
    <property type="match status" value="1"/>
</dbReference>
<dbReference type="PRINTS" id="PR00364">
    <property type="entry name" value="DISEASERSIST"/>
</dbReference>
<dbReference type="PROSITE" id="PS50082">
    <property type="entry name" value="WD_REPEATS_2"/>
    <property type="match status" value="9"/>
</dbReference>
<keyword evidence="2" id="KW-0677">Repeat</keyword>
<dbReference type="SMART" id="SM00320">
    <property type="entry name" value="WD40"/>
    <property type="match status" value="14"/>
</dbReference>
<feature type="repeat" description="WD" evidence="3">
    <location>
        <begin position="1067"/>
        <end position="1112"/>
    </location>
</feature>
<reference evidence="6 7" key="1">
    <citation type="submission" date="2018-03" db="EMBL/GenBank/DDBJ databases">
        <title>The ancient ancestry and fast evolution of plastids.</title>
        <authorList>
            <person name="Moore K.R."/>
            <person name="Magnabosco C."/>
            <person name="Momper L."/>
            <person name="Gold D.A."/>
            <person name="Bosak T."/>
            <person name="Fournier G.P."/>
        </authorList>
    </citation>
    <scope>NUCLEOTIDE SEQUENCE [LARGE SCALE GENOMIC DNA]</scope>
    <source>
        <strain evidence="6 7">CCALA 037</strain>
    </source>
</reference>
<feature type="domain" description="NB-ARC" evidence="4">
    <location>
        <begin position="119"/>
        <end position="214"/>
    </location>
</feature>
<dbReference type="Gene3D" id="3.40.50.300">
    <property type="entry name" value="P-loop containing nucleotide triphosphate hydrolases"/>
    <property type="match status" value="1"/>
</dbReference>
<dbReference type="InterPro" id="IPR024977">
    <property type="entry name" value="Apc4-like_WD40_dom"/>
</dbReference>
<keyword evidence="1 3" id="KW-0853">WD repeat</keyword>
<dbReference type="InterPro" id="IPR019775">
    <property type="entry name" value="WD40_repeat_CS"/>
</dbReference>
<dbReference type="PRINTS" id="PR00320">
    <property type="entry name" value="GPROTEINBRPT"/>
</dbReference>
<dbReference type="InterPro" id="IPR002182">
    <property type="entry name" value="NB-ARC"/>
</dbReference>
<evidence type="ECO:0000313" key="6">
    <source>
        <dbReference type="EMBL" id="PSB57870.1"/>
    </source>
</evidence>
<feature type="domain" description="Anaphase-promoting complex subunit 4-like WD40" evidence="5">
    <location>
        <begin position="787"/>
        <end position="861"/>
    </location>
</feature>
<dbReference type="OrthoDB" id="434800at2"/>
<dbReference type="InterPro" id="IPR001680">
    <property type="entry name" value="WD40_rpt"/>
</dbReference>
<organism evidence="6 7">
    <name type="scientific">Chamaesiphon polymorphus CCALA 037</name>
    <dbReference type="NCBI Taxonomy" id="2107692"/>
    <lineage>
        <taxon>Bacteria</taxon>
        <taxon>Bacillati</taxon>
        <taxon>Cyanobacteriota</taxon>
        <taxon>Cyanophyceae</taxon>
        <taxon>Gomontiellales</taxon>
        <taxon>Chamaesiphonaceae</taxon>
        <taxon>Chamaesiphon</taxon>
    </lineage>
</organism>
<dbReference type="AlphaFoldDB" id="A0A2T1GJL0"/>
<keyword evidence="7" id="KW-1185">Reference proteome</keyword>
<feature type="repeat" description="WD" evidence="3">
    <location>
        <begin position="1113"/>
        <end position="1154"/>
    </location>
</feature>
<feature type="repeat" description="WD" evidence="3">
    <location>
        <begin position="941"/>
        <end position="982"/>
    </location>
</feature>
<dbReference type="EMBL" id="PVWO01000058">
    <property type="protein sequence ID" value="PSB57870.1"/>
    <property type="molecule type" value="Genomic_DNA"/>
</dbReference>
<evidence type="ECO:0000259" key="4">
    <source>
        <dbReference type="Pfam" id="PF00931"/>
    </source>
</evidence>
<evidence type="ECO:0000259" key="5">
    <source>
        <dbReference type="Pfam" id="PF12894"/>
    </source>
</evidence>
<evidence type="ECO:0000256" key="1">
    <source>
        <dbReference type="ARBA" id="ARBA00022574"/>
    </source>
</evidence>
<dbReference type="Pfam" id="PF00931">
    <property type="entry name" value="NB-ARC"/>
    <property type="match status" value="1"/>
</dbReference>
<feature type="repeat" description="WD" evidence="3">
    <location>
        <begin position="728"/>
        <end position="768"/>
    </location>
</feature>
<feature type="repeat" description="WD" evidence="3">
    <location>
        <begin position="559"/>
        <end position="600"/>
    </location>
</feature>
<accession>A0A2T1GJL0</accession>
<dbReference type="PANTHER" id="PTHR44019:SF8">
    <property type="entry name" value="POC1 CENTRIOLAR PROTEIN HOMOLOG"/>
    <property type="match status" value="1"/>
</dbReference>
<feature type="repeat" description="WD" evidence="3">
    <location>
        <begin position="601"/>
        <end position="642"/>
    </location>
</feature>
<feature type="repeat" description="WD" evidence="3">
    <location>
        <begin position="899"/>
        <end position="940"/>
    </location>
</feature>
<dbReference type="PROSITE" id="PS50294">
    <property type="entry name" value="WD_REPEATS_REGION"/>
    <property type="match status" value="8"/>
</dbReference>
<comment type="caution">
    <text evidence="6">The sequence shown here is derived from an EMBL/GenBank/DDBJ whole genome shotgun (WGS) entry which is preliminary data.</text>
</comment>
<name>A0A2T1GJL0_9CYAN</name>
<dbReference type="SUPFAM" id="SSF50978">
    <property type="entry name" value="WD40 repeat-like"/>
    <property type="match status" value="2"/>
</dbReference>
<dbReference type="SUPFAM" id="SSF52540">
    <property type="entry name" value="P-loop containing nucleoside triphosphate hydrolases"/>
    <property type="match status" value="1"/>
</dbReference>
<evidence type="ECO:0000256" key="3">
    <source>
        <dbReference type="PROSITE-ProRule" id="PRU00221"/>
    </source>
</evidence>
<evidence type="ECO:0000256" key="2">
    <source>
        <dbReference type="ARBA" id="ARBA00022737"/>
    </source>
</evidence>
<dbReference type="Gene3D" id="2.130.10.10">
    <property type="entry name" value="YVTN repeat-like/Quinoprotein amine dehydrogenase"/>
    <property type="match status" value="4"/>
</dbReference>
<gene>
    <name evidence="6" type="ORF">C7B77_06850</name>
</gene>
<dbReference type="GO" id="GO:0043531">
    <property type="term" value="F:ADP binding"/>
    <property type="evidence" value="ECO:0007669"/>
    <property type="project" value="InterPro"/>
</dbReference>
<evidence type="ECO:0000313" key="7">
    <source>
        <dbReference type="Proteomes" id="UP000238937"/>
    </source>
</evidence>
<dbReference type="PANTHER" id="PTHR44019">
    <property type="entry name" value="WD REPEAT-CONTAINING PROTEIN 55"/>
    <property type="match status" value="1"/>
</dbReference>
<dbReference type="PROSITE" id="PS00678">
    <property type="entry name" value="WD_REPEATS_1"/>
    <property type="match status" value="5"/>
</dbReference>
<feature type="repeat" description="WD" evidence="3">
    <location>
        <begin position="1025"/>
        <end position="1066"/>
    </location>
</feature>
<dbReference type="InterPro" id="IPR027417">
    <property type="entry name" value="P-loop_NTPase"/>
</dbReference>
<dbReference type="Pfam" id="PF00400">
    <property type="entry name" value="WD40"/>
    <property type="match status" value="10"/>
</dbReference>